<dbReference type="OrthoDB" id="294251at2759"/>
<dbReference type="Proteomes" id="UP000024635">
    <property type="component" value="Unassembled WGS sequence"/>
</dbReference>
<proteinExistence type="predicted"/>
<feature type="transmembrane region" description="Helical" evidence="2">
    <location>
        <begin position="6"/>
        <end position="25"/>
    </location>
</feature>
<comment type="caution">
    <text evidence="3">The sequence shown here is derived from an EMBL/GenBank/DDBJ whole genome shotgun (WGS) entry which is preliminary data.</text>
</comment>
<feature type="compositionally biased region" description="Basic residues" evidence="1">
    <location>
        <begin position="28"/>
        <end position="38"/>
    </location>
</feature>
<sequence>MWICNICLFWISCAQALIINILAIGRSPHPRRSRKPIHSRAPSAPGSRLPTDDSRISSSSLHESRQIIPNGKEIPFEIPTRRVPSSFQGQHVPPPDPRQNPSTNGHGFPQRVIADSDGFEPRRPSSTARTSSIRDEHTGKMVTVVRGDDDEFEETSASRMRRPIDEKWRDPRRPSGDRVHQTSNNVTIITLGDDSVI</sequence>
<evidence type="ECO:0000313" key="3">
    <source>
        <dbReference type="EMBL" id="EYC05282.1"/>
    </source>
</evidence>
<organism evidence="3 4">
    <name type="scientific">Ancylostoma ceylanicum</name>
    <dbReference type="NCBI Taxonomy" id="53326"/>
    <lineage>
        <taxon>Eukaryota</taxon>
        <taxon>Metazoa</taxon>
        <taxon>Ecdysozoa</taxon>
        <taxon>Nematoda</taxon>
        <taxon>Chromadorea</taxon>
        <taxon>Rhabditida</taxon>
        <taxon>Rhabditina</taxon>
        <taxon>Rhabditomorpha</taxon>
        <taxon>Strongyloidea</taxon>
        <taxon>Ancylostomatidae</taxon>
        <taxon>Ancylostomatinae</taxon>
        <taxon>Ancylostoma</taxon>
    </lineage>
</organism>
<keyword evidence="2" id="KW-0812">Transmembrane</keyword>
<keyword evidence="2" id="KW-0472">Membrane</keyword>
<feature type="compositionally biased region" description="Basic and acidic residues" evidence="1">
    <location>
        <begin position="162"/>
        <end position="180"/>
    </location>
</feature>
<evidence type="ECO:0000256" key="1">
    <source>
        <dbReference type="SAM" id="MobiDB-lite"/>
    </source>
</evidence>
<keyword evidence="4" id="KW-1185">Reference proteome</keyword>
<gene>
    <name evidence="3" type="primary">Acey_s0083.g1678</name>
    <name evidence="3" type="ORF">Y032_0083g1678</name>
</gene>
<evidence type="ECO:0000313" key="4">
    <source>
        <dbReference type="Proteomes" id="UP000024635"/>
    </source>
</evidence>
<feature type="region of interest" description="Disordered" evidence="1">
    <location>
        <begin position="28"/>
        <end position="183"/>
    </location>
</feature>
<protein>
    <submittedName>
        <fullName evidence="3">Uncharacterized protein</fullName>
    </submittedName>
</protein>
<evidence type="ECO:0000256" key="2">
    <source>
        <dbReference type="SAM" id="Phobius"/>
    </source>
</evidence>
<dbReference type="AlphaFoldDB" id="A0A016TRK8"/>
<name>A0A016TRK8_9BILA</name>
<dbReference type="EMBL" id="JARK01001419">
    <property type="protein sequence ID" value="EYC05282.1"/>
    <property type="molecule type" value="Genomic_DNA"/>
</dbReference>
<accession>A0A016TRK8</accession>
<keyword evidence="2" id="KW-1133">Transmembrane helix</keyword>
<reference evidence="4" key="1">
    <citation type="journal article" date="2015" name="Nat. Genet.">
        <title>The genome and transcriptome of the zoonotic hookworm Ancylostoma ceylanicum identify infection-specific gene families.</title>
        <authorList>
            <person name="Schwarz E.M."/>
            <person name="Hu Y."/>
            <person name="Antoshechkin I."/>
            <person name="Miller M.M."/>
            <person name="Sternberg P.W."/>
            <person name="Aroian R.V."/>
        </authorList>
    </citation>
    <scope>NUCLEOTIDE SEQUENCE</scope>
    <source>
        <strain evidence="4">HY135</strain>
    </source>
</reference>